<dbReference type="InterPro" id="IPR011127">
    <property type="entry name" value="Dala_Dala_lig_N"/>
</dbReference>
<dbReference type="GO" id="GO:0016874">
    <property type="term" value="F:ligase activity"/>
    <property type="evidence" value="ECO:0007669"/>
    <property type="project" value="UniProtKB-KW"/>
</dbReference>
<dbReference type="SUPFAM" id="SSF52440">
    <property type="entry name" value="PreATP-grasp domain"/>
    <property type="match status" value="1"/>
</dbReference>
<reference evidence="2" key="2">
    <citation type="journal article" date="2021" name="PeerJ">
        <title>Extensive microbial diversity within the chicken gut microbiome revealed by metagenomics and culture.</title>
        <authorList>
            <person name="Gilroy R."/>
            <person name="Ravi A."/>
            <person name="Getino M."/>
            <person name="Pursley I."/>
            <person name="Horton D.L."/>
            <person name="Alikhan N.F."/>
            <person name="Baker D."/>
            <person name="Gharbi K."/>
            <person name="Hall N."/>
            <person name="Watson M."/>
            <person name="Adriaenssens E.M."/>
            <person name="Foster-Nyarko E."/>
            <person name="Jarju S."/>
            <person name="Secka A."/>
            <person name="Antonio M."/>
            <person name="Oren A."/>
            <person name="Chaudhuri R.R."/>
            <person name="La Ragione R."/>
            <person name="Hildebrand F."/>
            <person name="Pallen M.J."/>
        </authorList>
    </citation>
    <scope>NUCLEOTIDE SEQUENCE</scope>
    <source>
        <strain evidence="2">ChiSjej4B22-9803</strain>
    </source>
</reference>
<reference evidence="2" key="1">
    <citation type="submission" date="2020-10" db="EMBL/GenBank/DDBJ databases">
        <authorList>
            <person name="Gilroy R."/>
        </authorList>
    </citation>
    <scope>NUCLEOTIDE SEQUENCE</scope>
    <source>
        <strain evidence="2">ChiSjej4B22-9803</strain>
    </source>
</reference>
<dbReference type="Gene3D" id="3.40.50.20">
    <property type="match status" value="1"/>
</dbReference>
<dbReference type="Pfam" id="PF01820">
    <property type="entry name" value="Dala_Dala_lig_N"/>
    <property type="match status" value="1"/>
</dbReference>
<dbReference type="Proteomes" id="UP000824111">
    <property type="component" value="Unassembled WGS sequence"/>
</dbReference>
<organism evidence="2 3">
    <name type="scientific">Candidatus Avimonoglobus intestinipullorum</name>
    <dbReference type="NCBI Taxonomy" id="2840699"/>
    <lineage>
        <taxon>Bacteria</taxon>
        <taxon>Bacillati</taxon>
        <taxon>Bacillota</taxon>
        <taxon>Clostridia</taxon>
        <taxon>Eubacteriales</taxon>
        <taxon>Candidatus Avimonoglobus</taxon>
    </lineage>
</organism>
<comment type="caution">
    <text evidence="2">The sequence shown here is derived from an EMBL/GenBank/DDBJ whole genome shotgun (WGS) entry which is preliminary data.</text>
</comment>
<evidence type="ECO:0000313" key="2">
    <source>
        <dbReference type="EMBL" id="HIU48226.1"/>
    </source>
</evidence>
<proteinExistence type="predicted"/>
<keyword evidence="2" id="KW-0436">Ligase</keyword>
<feature type="non-terminal residue" evidence="2">
    <location>
        <position position="66"/>
    </location>
</feature>
<dbReference type="InterPro" id="IPR016185">
    <property type="entry name" value="PreATP-grasp_dom_sf"/>
</dbReference>
<gene>
    <name evidence="2" type="ORF">IAB04_02555</name>
</gene>
<accession>A0A9D1LUD3</accession>
<dbReference type="EMBL" id="DVND01000065">
    <property type="protein sequence ID" value="HIU48226.1"/>
    <property type="molecule type" value="Genomic_DNA"/>
</dbReference>
<evidence type="ECO:0000259" key="1">
    <source>
        <dbReference type="Pfam" id="PF01820"/>
    </source>
</evidence>
<feature type="domain" description="D-alanine--D-alanine ligase N-terminal" evidence="1">
    <location>
        <begin position="10"/>
        <end position="58"/>
    </location>
</feature>
<name>A0A9D1LUD3_9FIRM</name>
<sequence>MGVYILEKLKLCVIFGGQSPEHDISRLSVTSILQHLNLEKYEIYIIGITKNGAWRLYTGPLEKITD</sequence>
<protein>
    <submittedName>
        <fullName evidence="2">D-alanine--D-alanine ligase</fullName>
    </submittedName>
</protein>
<dbReference type="AlphaFoldDB" id="A0A9D1LUD3"/>
<evidence type="ECO:0000313" key="3">
    <source>
        <dbReference type="Proteomes" id="UP000824111"/>
    </source>
</evidence>